<organism evidence="5 6">
    <name type="scientific">Staphylococcus pseudintermedius</name>
    <dbReference type="NCBI Taxonomy" id="283734"/>
    <lineage>
        <taxon>Bacteria</taxon>
        <taxon>Bacillati</taxon>
        <taxon>Bacillota</taxon>
        <taxon>Bacilli</taxon>
        <taxon>Bacillales</taxon>
        <taxon>Staphylococcaceae</taxon>
        <taxon>Staphylococcus</taxon>
        <taxon>Staphylococcus intermedius group</taxon>
    </lineage>
</organism>
<gene>
    <name evidence="5" type="primary">sdhA</name>
    <name evidence="5" type="ORF">DD924_18510</name>
</gene>
<comment type="caution">
    <text evidence="5">The sequence shown here is derived from an EMBL/GenBank/DDBJ whole genome shotgun (WGS) entry which is preliminary data.</text>
</comment>
<feature type="non-terminal residue" evidence="5">
    <location>
        <position position="77"/>
    </location>
</feature>
<reference evidence="5 6" key="1">
    <citation type="journal article" date="2018" name="Vet. Microbiol.">
        <title>Clonal diversity and geographic distribution of methicillin-resistant Staphylococcus pseudintermedius from Australian animals: Discovery of novel sequence types.</title>
        <authorList>
            <person name="Worthing K.A."/>
            <person name="Abraham S."/>
            <person name="Coombs G.W."/>
            <person name="Pang S."/>
            <person name="Saputra S."/>
            <person name="Jordan D."/>
            <person name="Trott D.J."/>
            <person name="Norris J.M."/>
        </authorList>
    </citation>
    <scope>NUCLEOTIDE SEQUENCE [LARGE SCALE GENOMIC DNA]</scope>
    <source>
        <strain evidence="5 6">ST71 3</strain>
    </source>
</reference>
<protein>
    <submittedName>
        <fullName evidence="5">Succinate dehydrogenase flavoprotein subunit</fullName>
    </submittedName>
</protein>
<sequence length="77" mass="7927">MAEKKIIVVGGGLAGLMSTIKAAEQGAHVDLFSIVPVKRSHSVCAQGGINGAVNTKGEGDSPWVHFDDTVYGGDFLA</sequence>
<proteinExistence type="predicted"/>
<dbReference type="GO" id="GO:0009055">
    <property type="term" value="F:electron transfer activity"/>
    <property type="evidence" value="ECO:0007669"/>
    <property type="project" value="TreeGrafter"/>
</dbReference>
<dbReference type="Pfam" id="PF00890">
    <property type="entry name" value="FAD_binding_2"/>
    <property type="match status" value="1"/>
</dbReference>
<dbReference type="SUPFAM" id="SSF51905">
    <property type="entry name" value="FAD/NAD(P)-binding domain"/>
    <property type="match status" value="1"/>
</dbReference>
<evidence type="ECO:0000259" key="4">
    <source>
        <dbReference type="Pfam" id="PF00890"/>
    </source>
</evidence>
<dbReference type="PANTHER" id="PTHR11632">
    <property type="entry name" value="SUCCINATE DEHYDROGENASE 2 FLAVOPROTEIN SUBUNIT"/>
    <property type="match status" value="1"/>
</dbReference>
<comment type="catalytic activity">
    <reaction evidence="3">
        <text>a quinone + succinate = fumarate + a quinol</text>
        <dbReference type="Rhea" id="RHEA:40523"/>
        <dbReference type="ChEBI" id="CHEBI:24646"/>
        <dbReference type="ChEBI" id="CHEBI:29806"/>
        <dbReference type="ChEBI" id="CHEBI:30031"/>
        <dbReference type="ChEBI" id="CHEBI:132124"/>
        <dbReference type="EC" id="1.3.5.1"/>
    </reaction>
</comment>
<feature type="domain" description="FAD-dependent oxidoreductase 2 FAD-binding" evidence="4">
    <location>
        <begin position="6"/>
        <end position="76"/>
    </location>
</feature>
<dbReference type="InterPro" id="IPR030664">
    <property type="entry name" value="SdhA/FrdA/AprA"/>
</dbReference>
<dbReference type="Gene3D" id="3.50.50.60">
    <property type="entry name" value="FAD/NAD(P)-binding domain"/>
    <property type="match status" value="1"/>
</dbReference>
<dbReference type="GO" id="GO:0005886">
    <property type="term" value="C:plasma membrane"/>
    <property type="evidence" value="ECO:0007669"/>
    <property type="project" value="TreeGrafter"/>
</dbReference>
<dbReference type="InterPro" id="IPR003953">
    <property type="entry name" value="FAD-dep_OxRdtase_2_FAD-bd"/>
</dbReference>
<dbReference type="AlphaFoldDB" id="A0A317Z5C9"/>
<evidence type="ECO:0000313" key="5">
    <source>
        <dbReference type="EMBL" id="PWZ93953.1"/>
    </source>
</evidence>
<keyword evidence="1" id="KW-0285">Flavoprotein</keyword>
<dbReference type="GO" id="GO:0008177">
    <property type="term" value="F:succinate dehydrogenase (quinone) activity"/>
    <property type="evidence" value="ECO:0007669"/>
    <property type="project" value="UniProtKB-EC"/>
</dbReference>
<dbReference type="PANTHER" id="PTHR11632:SF53">
    <property type="entry name" value="SUCCINATE DEHYDROGENASE FLAVOPROTEIN SUBUNIT"/>
    <property type="match status" value="1"/>
</dbReference>
<evidence type="ECO:0000256" key="1">
    <source>
        <dbReference type="ARBA" id="ARBA00022630"/>
    </source>
</evidence>
<dbReference type="GO" id="GO:0009061">
    <property type="term" value="P:anaerobic respiration"/>
    <property type="evidence" value="ECO:0007669"/>
    <property type="project" value="TreeGrafter"/>
</dbReference>
<dbReference type="PROSITE" id="PS00504">
    <property type="entry name" value="FRD_SDH_FAD_BINDING"/>
    <property type="match status" value="1"/>
</dbReference>
<name>A0A317Z5C9_STAPS</name>
<keyword evidence="2" id="KW-0560">Oxidoreductase</keyword>
<dbReference type="EMBL" id="QEIV01002245">
    <property type="protein sequence ID" value="PWZ93953.1"/>
    <property type="molecule type" value="Genomic_DNA"/>
</dbReference>
<evidence type="ECO:0000313" key="6">
    <source>
        <dbReference type="Proteomes" id="UP000246351"/>
    </source>
</evidence>
<evidence type="ECO:0000256" key="2">
    <source>
        <dbReference type="ARBA" id="ARBA00023002"/>
    </source>
</evidence>
<dbReference type="Proteomes" id="UP000246351">
    <property type="component" value="Unassembled WGS sequence"/>
</dbReference>
<dbReference type="InterPro" id="IPR036188">
    <property type="entry name" value="FAD/NAD-bd_sf"/>
</dbReference>
<accession>A0A317Z5C9</accession>
<dbReference type="InterPro" id="IPR003952">
    <property type="entry name" value="FRD_SDH_FAD_BS"/>
</dbReference>
<evidence type="ECO:0000256" key="3">
    <source>
        <dbReference type="ARBA" id="ARBA00049220"/>
    </source>
</evidence>
<dbReference type="GO" id="GO:0050660">
    <property type="term" value="F:flavin adenine dinucleotide binding"/>
    <property type="evidence" value="ECO:0007669"/>
    <property type="project" value="TreeGrafter"/>
</dbReference>